<sequence>MAKVSILIPAINETIEAAPEMSVLKRTIQDIYEKATGEFEVIVGIDGPPHEDLPAYPNLTVIKRPERIGLKPNVNDMARIATGKYLFKVDAHCIFDEGFKLKPEDQDACLEVMEQQT</sequence>
<name>A0A0F9JU08_9ZZZZ</name>
<dbReference type="Pfam" id="PF00535">
    <property type="entry name" value="Glycos_transf_2"/>
    <property type="match status" value="1"/>
</dbReference>
<dbReference type="InterPro" id="IPR001173">
    <property type="entry name" value="Glyco_trans_2-like"/>
</dbReference>
<gene>
    <name evidence="2" type="ORF">LCGC14_1486040</name>
</gene>
<evidence type="ECO:0000313" key="2">
    <source>
        <dbReference type="EMBL" id="KKM65961.1"/>
    </source>
</evidence>
<dbReference type="SUPFAM" id="SSF53448">
    <property type="entry name" value="Nucleotide-diphospho-sugar transferases"/>
    <property type="match status" value="1"/>
</dbReference>
<dbReference type="InterPro" id="IPR029044">
    <property type="entry name" value="Nucleotide-diphossugar_trans"/>
</dbReference>
<dbReference type="EMBL" id="LAZR01010627">
    <property type="protein sequence ID" value="KKM65961.1"/>
    <property type="molecule type" value="Genomic_DNA"/>
</dbReference>
<dbReference type="AlphaFoldDB" id="A0A0F9JU08"/>
<reference evidence="2" key="1">
    <citation type="journal article" date="2015" name="Nature">
        <title>Complex archaea that bridge the gap between prokaryotes and eukaryotes.</title>
        <authorList>
            <person name="Spang A."/>
            <person name="Saw J.H."/>
            <person name="Jorgensen S.L."/>
            <person name="Zaremba-Niedzwiedzka K."/>
            <person name="Martijn J."/>
            <person name="Lind A.E."/>
            <person name="van Eijk R."/>
            <person name="Schleper C."/>
            <person name="Guy L."/>
            <person name="Ettema T.J."/>
        </authorList>
    </citation>
    <scope>NUCLEOTIDE SEQUENCE</scope>
</reference>
<feature type="domain" description="Glycosyltransferase 2-like" evidence="1">
    <location>
        <begin position="5"/>
        <end position="98"/>
    </location>
</feature>
<protein>
    <recommendedName>
        <fullName evidence="1">Glycosyltransferase 2-like domain-containing protein</fullName>
    </recommendedName>
</protein>
<organism evidence="2">
    <name type="scientific">marine sediment metagenome</name>
    <dbReference type="NCBI Taxonomy" id="412755"/>
    <lineage>
        <taxon>unclassified sequences</taxon>
        <taxon>metagenomes</taxon>
        <taxon>ecological metagenomes</taxon>
    </lineage>
</organism>
<evidence type="ECO:0000259" key="1">
    <source>
        <dbReference type="Pfam" id="PF00535"/>
    </source>
</evidence>
<comment type="caution">
    <text evidence="2">The sequence shown here is derived from an EMBL/GenBank/DDBJ whole genome shotgun (WGS) entry which is preliminary data.</text>
</comment>
<dbReference type="Gene3D" id="3.90.550.10">
    <property type="entry name" value="Spore Coat Polysaccharide Biosynthesis Protein SpsA, Chain A"/>
    <property type="match status" value="1"/>
</dbReference>
<accession>A0A0F9JU08</accession>
<proteinExistence type="predicted"/>
<feature type="non-terminal residue" evidence="2">
    <location>
        <position position="117"/>
    </location>
</feature>